<dbReference type="InterPro" id="IPR055264">
    <property type="entry name" value="BOD1/SHG1_dom"/>
</dbReference>
<feature type="domain" description="BOD1/SHG1" evidence="1">
    <location>
        <begin position="14"/>
        <end position="126"/>
    </location>
</feature>
<dbReference type="Pfam" id="PF05205">
    <property type="entry name" value="COMPASS-Shg1"/>
    <property type="match status" value="1"/>
</dbReference>
<organism evidence="2 3">
    <name type="scientific">Maudiozyma barnettii</name>
    <dbReference type="NCBI Taxonomy" id="61262"/>
    <lineage>
        <taxon>Eukaryota</taxon>
        <taxon>Fungi</taxon>
        <taxon>Dikarya</taxon>
        <taxon>Ascomycota</taxon>
        <taxon>Saccharomycotina</taxon>
        <taxon>Saccharomycetes</taxon>
        <taxon>Saccharomycetales</taxon>
        <taxon>Saccharomycetaceae</taxon>
        <taxon>Maudiozyma</taxon>
    </lineage>
</organism>
<evidence type="ECO:0000313" key="3">
    <source>
        <dbReference type="Proteomes" id="UP000644660"/>
    </source>
</evidence>
<evidence type="ECO:0000313" key="2">
    <source>
        <dbReference type="EMBL" id="CAB4254538.1"/>
    </source>
</evidence>
<dbReference type="EMBL" id="CAEFZW010000004">
    <property type="protein sequence ID" value="CAB4254538.1"/>
    <property type="molecule type" value="Genomic_DNA"/>
</dbReference>
<dbReference type="GeneID" id="64857537"/>
<gene>
    <name evidence="2" type="ORF">KABA2_04S08580</name>
</gene>
<evidence type="ECO:0000259" key="1">
    <source>
        <dbReference type="Pfam" id="PF05205"/>
    </source>
</evidence>
<sequence>MDNSVTFDEQEAQELAEQFKKQGYLDKLKRDILSNQLEKDVGSTDPITFEDSVKEHVKLMVNKMVMEDENLIFKNRGTTTALIETKMLKDYYKMLDGGPDRIDITNYIKEKLKDQNMHNNIRQSIEHLYNEKEGSKS</sequence>
<protein>
    <submittedName>
        <fullName evidence="2">Similar to Saccharomyces cerevisiae YBR258C SHG1 Subunit of the COMPASS (Set1C) complex, which methylates histone H3 on lysine 4 and is required in transcriptional silencing near telomeres</fullName>
    </submittedName>
</protein>
<dbReference type="Proteomes" id="UP000644660">
    <property type="component" value="Unassembled WGS sequence"/>
</dbReference>
<comment type="caution">
    <text evidence="2">The sequence shown here is derived from an EMBL/GenBank/DDBJ whole genome shotgun (WGS) entry which is preliminary data.</text>
</comment>
<dbReference type="AlphaFoldDB" id="A0A8H2ZI28"/>
<accession>A0A8H2ZI28</accession>
<dbReference type="RefSeq" id="XP_041406382.1">
    <property type="nucleotide sequence ID" value="XM_041550448.1"/>
</dbReference>
<name>A0A8H2ZI28_9SACH</name>
<proteinExistence type="predicted"/>
<dbReference type="OrthoDB" id="5579731at2759"/>
<reference evidence="2 3" key="1">
    <citation type="submission" date="2020-05" db="EMBL/GenBank/DDBJ databases">
        <authorList>
            <person name="Casaregola S."/>
            <person name="Devillers H."/>
            <person name="Grondin C."/>
        </authorList>
    </citation>
    <scope>NUCLEOTIDE SEQUENCE [LARGE SCALE GENOMIC DNA]</scope>
    <source>
        <strain evidence="2 3">CLIB 1767</strain>
    </source>
</reference>
<keyword evidence="3" id="KW-1185">Reference proteome</keyword>